<dbReference type="InterPro" id="IPR002559">
    <property type="entry name" value="Transposase_11"/>
</dbReference>
<evidence type="ECO:0000259" key="1">
    <source>
        <dbReference type="Pfam" id="PF01609"/>
    </source>
</evidence>
<accession>A0ABQ3LIT2</accession>
<dbReference type="PANTHER" id="PTHR30007">
    <property type="entry name" value="PHP DOMAIN PROTEIN"/>
    <property type="match status" value="1"/>
</dbReference>
<gene>
    <name evidence="2" type="ORF">GCM10008023_21200</name>
</gene>
<evidence type="ECO:0000313" key="3">
    <source>
        <dbReference type="Proteomes" id="UP000652430"/>
    </source>
</evidence>
<dbReference type="Pfam" id="PF01609">
    <property type="entry name" value="DDE_Tnp_1"/>
    <property type="match status" value="1"/>
</dbReference>
<evidence type="ECO:0000313" key="2">
    <source>
        <dbReference type="EMBL" id="GHH16784.1"/>
    </source>
</evidence>
<protein>
    <recommendedName>
        <fullName evidence="1">Transposase IS4-like domain-containing protein</fullName>
    </recommendedName>
</protein>
<comment type="caution">
    <text evidence="2">The sequence shown here is derived from an EMBL/GenBank/DDBJ whole genome shotgun (WGS) entry which is preliminary data.</text>
</comment>
<dbReference type="PANTHER" id="PTHR30007:SF0">
    <property type="entry name" value="TRANSPOSASE"/>
    <property type="match status" value="1"/>
</dbReference>
<proteinExistence type="predicted"/>
<name>A0ABQ3LIT2_9SPHN</name>
<keyword evidence="3" id="KW-1185">Reference proteome</keyword>
<organism evidence="2 3">
    <name type="scientific">Sphingomonas glacialis</name>
    <dbReference type="NCBI Taxonomy" id="658225"/>
    <lineage>
        <taxon>Bacteria</taxon>
        <taxon>Pseudomonadati</taxon>
        <taxon>Pseudomonadota</taxon>
        <taxon>Alphaproteobacteria</taxon>
        <taxon>Sphingomonadales</taxon>
        <taxon>Sphingomonadaceae</taxon>
        <taxon>Sphingomonas</taxon>
    </lineage>
</organism>
<dbReference type="Proteomes" id="UP000652430">
    <property type="component" value="Unassembled WGS sequence"/>
</dbReference>
<reference evidence="3" key="1">
    <citation type="journal article" date="2019" name="Int. J. Syst. Evol. Microbiol.">
        <title>The Global Catalogue of Microorganisms (GCM) 10K type strain sequencing project: providing services to taxonomists for standard genome sequencing and annotation.</title>
        <authorList>
            <consortium name="The Broad Institute Genomics Platform"/>
            <consortium name="The Broad Institute Genome Sequencing Center for Infectious Disease"/>
            <person name="Wu L."/>
            <person name="Ma J."/>
        </authorList>
    </citation>
    <scope>NUCLEOTIDE SEQUENCE [LARGE SCALE GENOMIC DNA]</scope>
    <source>
        <strain evidence="3">CGMCC 1.8957</strain>
    </source>
</reference>
<dbReference type="EMBL" id="BNAQ01000002">
    <property type="protein sequence ID" value="GHH16784.1"/>
    <property type="molecule type" value="Genomic_DNA"/>
</dbReference>
<dbReference type="RefSeq" id="WP_189676199.1">
    <property type="nucleotide sequence ID" value="NZ_BNAQ01000002.1"/>
</dbReference>
<feature type="domain" description="Transposase IS4-like" evidence="1">
    <location>
        <begin position="27"/>
        <end position="90"/>
    </location>
</feature>
<sequence length="114" mass="12261">MRGRGQSDAVNAALVAWVRVTEGRKAEPTASIIDSQSVKTTEADGPCGYDASKKIKVRNLHIVIVTLGNMRRGVVHGADVKGHNGAQCLIERSYDAYSARGLGRRILSKESIAQ</sequence>